<dbReference type="AlphaFoldDB" id="A0A934SP73"/>
<dbReference type="Proteomes" id="UP000640485">
    <property type="component" value="Unassembled WGS sequence"/>
</dbReference>
<feature type="chain" id="PRO_5037969417" evidence="2">
    <location>
        <begin position="18"/>
        <end position="159"/>
    </location>
</feature>
<evidence type="ECO:0000313" key="3">
    <source>
        <dbReference type="EMBL" id="MBK4217903.1"/>
    </source>
</evidence>
<evidence type="ECO:0000256" key="1">
    <source>
        <dbReference type="SAM" id="Phobius"/>
    </source>
</evidence>
<feature type="signal peptide" evidence="2">
    <location>
        <begin position="1"/>
        <end position="17"/>
    </location>
</feature>
<name>A0A934SP73_9RHOB</name>
<keyword evidence="1" id="KW-0472">Membrane</keyword>
<keyword evidence="2" id="KW-0732">Signal</keyword>
<protein>
    <submittedName>
        <fullName evidence="3">VPLPA-CTERM sorting domain-containing protein</fullName>
    </submittedName>
</protein>
<keyword evidence="4" id="KW-1185">Reference proteome</keyword>
<dbReference type="NCBIfam" id="TIGR02595">
    <property type="entry name" value="PEP_CTERM"/>
    <property type="match status" value="1"/>
</dbReference>
<keyword evidence="1" id="KW-0812">Transmembrane</keyword>
<accession>A0A934SP73</accession>
<dbReference type="InterPro" id="IPR022472">
    <property type="entry name" value="VPLPA-CTERM"/>
</dbReference>
<gene>
    <name evidence="3" type="ORF">JJJ17_18375</name>
</gene>
<dbReference type="RefSeq" id="WP_200689093.1">
    <property type="nucleotide sequence ID" value="NZ_JAEPRQ010000010.1"/>
</dbReference>
<proteinExistence type="predicted"/>
<dbReference type="InterPro" id="IPR013424">
    <property type="entry name" value="Ice-binding_C"/>
</dbReference>
<dbReference type="NCBIfam" id="TIGR03370">
    <property type="entry name" value="VPLPA-CTERM"/>
    <property type="match status" value="1"/>
</dbReference>
<evidence type="ECO:0000256" key="2">
    <source>
        <dbReference type="SAM" id="SignalP"/>
    </source>
</evidence>
<sequence length="159" mass="16731">MKALAVILALFATPLSAATYGQGDTWSGQLSGGKYEFSFSAPYATPCGNGDWSGCSYQGGGSILAVDNPAECGGWCGKTLGTFDITAYKPFTTLTFDLSEWASKWIVIHFTGQNQVAFNAPIDQEITQPAPVPVPAALPLLLGGIGALAALRKRRQRAV</sequence>
<reference evidence="3" key="1">
    <citation type="submission" date="2021-01" db="EMBL/GenBank/DDBJ databases">
        <title>Paracoccus amoyensis sp. nov., isolated from the surface seawater along the coast of Xiamen Island, China.</title>
        <authorList>
            <person name="Lyu L."/>
        </authorList>
    </citation>
    <scope>NUCLEOTIDE SEQUENCE</scope>
    <source>
        <strain evidence="3">MJ17</strain>
    </source>
</reference>
<evidence type="ECO:0000313" key="4">
    <source>
        <dbReference type="Proteomes" id="UP000640485"/>
    </source>
</evidence>
<feature type="transmembrane region" description="Helical" evidence="1">
    <location>
        <begin position="132"/>
        <end position="151"/>
    </location>
</feature>
<keyword evidence="1" id="KW-1133">Transmembrane helix</keyword>
<dbReference type="EMBL" id="JAEPRQ010000010">
    <property type="protein sequence ID" value="MBK4217903.1"/>
    <property type="molecule type" value="Genomic_DNA"/>
</dbReference>
<comment type="caution">
    <text evidence="3">The sequence shown here is derived from an EMBL/GenBank/DDBJ whole genome shotgun (WGS) entry which is preliminary data.</text>
</comment>
<organism evidence="3 4">
    <name type="scientific">Paracoccus caeni</name>
    <dbReference type="NCBI Taxonomy" id="657651"/>
    <lineage>
        <taxon>Bacteria</taxon>
        <taxon>Pseudomonadati</taxon>
        <taxon>Pseudomonadota</taxon>
        <taxon>Alphaproteobacteria</taxon>
        <taxon>Rhodobacterales</taxon>
        <taxon>Paracoccaceae</taxon>
        <taxon>Paracoccus</taxon>
    </lineage>
</organism>